<dbReference type="GO" id="GO:0005640">
    <property type="term" value="C:nuclear outer membrane"/>
    <property type="evidence" value="ECO:0007669"/>
    <property type="project" value="TreeGrafter"/>
</dbReference>
<dbReference type="EMBL" id="VCHE01000013">
    <property type="protein sequence ID" value="KAB2578172.1"/>
    <property type="molecule type" value="Genomic_DNA"/>
</dbReference>
<sequence>MSAPATPASSTVAVAGSAPGTGTWRHPQFEEITRRQNASAFGEDQAKSLFSTACLLFLTFAVTAFTPAWFAEAAIADVPFLSIRYIIWIVRAVLAVNGSVTLLPLFRTRDEVADIPLSASQRALLGLDPRMHTPGGSIVTPPRYARSATPRSGDRQLQAGSPTSGSPFSSSYGFRESASSPYSPITSPLLQKAISGRRRNSLSASQSTATSGYELYESLGKETSHDASIAIPGTPTPLGGGKGPSVALTSRWLYERNRRSSGHGSPGRVYG</sequence>
<evidence type="ECO:0000313" key="4">
    <source>
        <dbReference type="Proteomes" id="UP000325902"/>
    </source>
</evidence>
<dbReference type="PANTHER" id="PTHR28003">
    <property type="entry name" value="NUCLEOPORIN POM34"/>
    <property type="match status" value="1"/>
</dbReference>
<dbReference type="GO" id="GO:0006606">
    <property type="term" value="P:protein import into nucleus"/>
    <property type="evidence" value="ECO:0007669"/>
    <property type="project" value="TreeGrafter"/>
</dbReference>
<dbReference type="PANTHER" id="PTHR28003:SF1">
    <property type="entry name" value="NUCLEOPORIN POM34"/>
    <property type="match status" value="1"/>
</dbReference>
<evidence type="ECO:0000313" key="3">
    <source>
        <dbReference type="EMBL" id="KAB2578172.1"/>
    </source>
</evidence>
<keyword evidence="4" id="KW-1185">Reference proteome</keyword>
<evidence type="ECO:0000256" key="1">
    <source>
        <dbReference type="SAM" id="MobiDB-lite"/>
    </source>
</evidence>
<feature type="compositionally biased region" description="Low complexity" evidence="1">
    <location>
        <begin position="160"/>
        <end position="174"/>
    </location>
</feature>
<name>A0A5N5DMN7_9PEZI</name>
<accession>A0A5N5DMN7</accession>
<dbReference type="Pfam" id="PF08058">
    <property type="entry name" value="NPCC"/>
    <property type="match status" value="1"/>
</dbReference>
<dbReference type="OrthoDB" id="429932at2759"/>
<feature type="compositionally biased region" description="Low complexity" evidence="1">
    <location>
        <begin position="1"/>
        <end position="20"/>
    </location>
</feature>
<feature type="transmembrane region" description="Helical" evidence="2">
    <location>
        <begin position="85"/>
        <end position="106"/>
    </location>
</feature>
<organism evidence="3 4">
    <name type="scientific">Lasiodiplodia theobromae</name>
    <dbReference type="NCBI Taxonomy" id="45133"/>
    <lineage>
        <taxon>Eukaryota</taxon>
        <taxon>Fungi</taxon>
        <taxon>Dikarya</taxon>
        <taxon>Ascomycota</taxon>
        <taxon>Pezizomycotina</taxon>
        <taxon>Dothideomycetes</taxon>
        <taxon>Dothideomycetes incertae sedis</taxon>
        <taxon>Botryosphaeriales</taxon>
        <taxon>Botryosphaeriaceae</taxon>
        <taxon>Lasiodiplodia</taxon>
    </lineage>
</organism>
<dbReference type="GO" id="GO:0030474">
    <property type="term" value="P:spindle pole body duplication"/>
    <property type="evidence" value="ECO:0007669"/>
    <property type="project" value="TreeGrafter"/>
</dbReference>
<feature type="region of interest" description="Disordered" evidence="1">
    <location>
        <begin position="129"/>
        <end position="185"/>
    </location>
</feature>
<dbReference type="Proteomes" id="UP000325902">
    <property type="component" value="Unassembled WGS sequence"/>
</dbReference>
<keyword evidence="2" id="KW-0472">Membrane</keyword>
<dbReference type="InterPro" id="IPR012578">
    <property type="entry name" value="Nucl_pore_cmplx"/>
</dbReference>
<dbReference type="GO" id="GO:0070762">
    <property type="term" value="C:nuclear pore transmembrane ring"/>
    <property type="evidence" value="ECO:0007669"/>
    <property type="project" value="TreeGrafter"/>
</dbReference>
<feature type="region of interest" description="Disordered" evidence="1">
    <location>
        <begin position="226"/>
        <end position="246"/>
    </location>
</feature>
<feature type="region of interest" description="Disordered" evidence="1">
    <location>
        <begin position="1"/>
        <end position="26"/>
    </location>
</feature>
<feature type="transmembrane region" description="Helical" evidence="2">
    <location>
        <begin position="49"/>
        <end position="70"/>
    </location>
</feature>
<comment type="caution">
    <text evidence="3">The sequence shown here is derived from an EMBL/GenBank/DDBJ whole genome shotgun (WGS) entry which is preliminary data.</text>
</comment>
<keyword evidence="2" id="KW-0812">Transmembrane</keyword>
<dbReference type="AlphaFoldDB" id="A0A5N5DMN7"/>
<protein>
    <submittedName>
        <fullName evidence="3">Nucleoporin POM34</fullName>
    </submittedName>
</protein>
<keyword evidence="2" id="KW-1133">Transmembrane helix</keyword>
<reference evidence="3 4" key="1">
    <citation type="journal article" date="2019" name="Sci. Rep.">
        <title>A multi-omics analysis of the grapevine pathogen Lasiodiplodia theobromae reveals that temperature affects the expression of virulence- and pathogenicity-related genes.</title>
        <authorList>
            <person name="Felix C."/>
            <person name="Meneses R."/>
            <person name="Goncalves M.F.M."/>
            <person name="Tilleman L."/>
            <person name="Duarte A.S."/>
            <person name="Jorrin-Novo J.V."/>
            <person name="Van de Peer Y."/>
            <person name="Deforce D."/>
            <person name="Van Nieuwerburgh F."/>
            <person name="Esteves A.C."/>
            <person name="Alves A."/>
        </authorList>
    </citation>
    <scope>NUCLEOTIDE SEQUENCE [LARGE SCALE GENOMIC DNA]</scope>
    <source>
        <strain evidence="3 4">LA-SOL3</strain>
    </source>
</reference>
<evidence type="ECO:0000256" key="2">
    <source>
        <dbReference type="SAM" id="Phobius"/>
    </source>
</evidence>
<proteinExistence type="predicted"/>
<gene>
    <name evidence="3" type="primary">POM34</name>
    <name evidence="3" type="ORF">DBV05_g3269</name>
</gene>